<dbReference type="EMBL" id="CAFZ01000095">
    <property type="protein sequence ID" value="CCA70794.1"/>
    <property type="molecule type" value="Genomic_DNA"/>
</dbReference>
<comment type="caution">
    <text evidence="1">The sequence shown here is derived from an EMBL/GenBank/DDBJ whole genome shotgun (WGS) entry which is preliminary data.</text>
</comment>
<reference evidence="1 2" key="1">
    <citation type="journal article" date="2011" name="PLoS Pathog.">
        <title>Endophytic Life Strategies Decoded by Genome and Transcriptome Analyses of the Mutualistic Root Symbiont Piriformospora indica.</title>
        <authorList>
            <person name="Zuccaro A."/>
            <person name="Lahrmann U."/>
            <person name="Guldener U."/>
            <person name="Langen G."/>
            <person name="Pfiffi S."/>
            <person name="Biedenkopf D."/>
            <person name="Wong P."/>
            <person name="Samans B."/>
            <person name="Grimm C."/>
            <person name="Basiewicz M."/>
            <person name="Murat C."/>
            <person name="Martin F."/>
            <person name="Kogel K.H."/>
        </authorList>
    </citation>
    <scope>NUCLEOTIDE SEQUENCE [LARGE SCALE GENOMIC DNA]</scope>
    <source>
        <strain evidence="1 2">DSM 11827</strain>
    </source>
</reference>
<dbReference type="SUPFAM" id="SSF52047">
    <property type="entry name" value="RNI-like"/>
    <property type="match status" value="1"/>
</dbReference>
<dbReference type="InterPro" id="IPR036047">
    <property type="entry name" value="F-box-like_dom_sf"/>
</dbReference>
<evidence type="ECO:0000313" key="2">
    <source>
        <dbReference type="Proteomes" id="UP000007148"/>
    </source>
</evidence>
<dbReference type="HOGENOM" id="CLU_662422_0_0_1"/>
<dbReference type="Gene3D" id="3.80.10.10">
    <property type="entry name" value="Ribonuclease Inhibitor"/>
    <property type="match status" value="1"/>
</dbReference>
<accession>G4THK1</accession>
<gene>
    <name evidence="1" type="ORF">PIIN_04729</name>
</gene>
<dbReference type="Proteomes" id="UP000007148">
    <property type="component" value="Unassembled WGS sequence"/>
</dbReference>
<dbReference type="SUPFAM" id="SSF81383">
    <property type="entry name" value="F-box domain"/>
    <property type="match status" value="1"/>
</dbReference>
<protein>
    <submittedName>
        <fullName evidence="1">Uncharacterized protein</fullName>
    </submittedName>
</protein>
<keyword evidence="2" id="KW-1185">Reference proteome</keyword>
<proteinExistence type="predicted"/>
<organism evidence="1 2">
    <name type="scientific">Serendipita indica (strain DSM 11827)</name>
    <name type="common">Root endophyte fungus</name>
    <name type="synonym">Piriformospora indica</name>
    <dbReference type="NCBI Taxonomy" id="1109443"/>
    <lineage>
        <taxon>Eukaryota</taxon>
        <taxon>Fungi</taxon>
        <taxon>Dikarya</taxon>
        <taxon>Basidiomycota</taxon>
        <taxon>Agaricomycotina</taxon>
        <taxon>Agaricomycetes</taxon>
        <taxon>Sebacinales</taxon>
        <taxon>Serendipitaceae</taxon>
        <taxon>Serendipita</taxon>
    </lineage>
</organism>
<evidence type="ECO:0000313" key="1">
    <source>
        <dbReference type="EMBL" id="CCA70794.1"/>
    </source>
</evidence>
<dbReference type="InterPro" id="IPR032675">
    <property type="entry name" value="LRR_dom_sf"/>
</dbReference>
<name>G4THK1_SERID</name>
<dbReference type="AlphaFoldDB" id="G4THK1"/>
<dbReference type="InParanoid" id="G4THK1"/>
<sequence>MLPVELLERILLYAVTTNQGVVNTRRVHQLALVSKTWRILVLRHPGFWTSITVSIYTSYQSHKQLDLLEDRLKRSRSLLLDVVWEISSDCEQLIPDIVSRFASYGGFVRWRTLVTRDWPSLTLDDIAELGPLHNLTELTLKTQISQRFFDHILCTATQLRKLDVNGGGRDLSLQYSQLFPRITHFTGPLHPPNWHAQKFHNLRHLEVTHPTDGLTPDVLEGLHSLILRGTCVVDRAGRNAPNLRELTLEGYARRAIQVIRAPNLECITLRSVYELSHIMQGLKDILGNSPRLRRLCLRTPVELGDLRSLRGHVGDNIEEVSICMDLRSSATYGDIASAFVERFPWSRNPAEDGDGEVLFPRLKSLEIFAAYSGAISDIYCGLAKRLLQGRVGTQLEFVSCRVDGERVFIASKRDL</sequence>